<proteinExistence type="predicted"/>
<accession>A0A3S4YZ33</accession>
<dbReference type="Proteomes" id="UP000274201">
    <property type="component" value="Chromosome"/>
</dbReference>
<dbReference type="Pfam" id="PF16510">
    <property type="entry name" value="P22_portal"/>
    <property type="match status" value="1"/>
</dbReference>
<organism evidence="1 2">
    <name type="scientific">Bartonella vinsonii</name>
    <name type="common">Rochalimaea vinsonii</name>
    <dbReference type="NCBI Taxonomy" id="33047"/>
    <lineage>
        <taxon>Bacteria</taxon>
        <taxon>Pseudomonadati</taxon>
        <taxon>Pseudomonadota</taxon>
        <taxon>Alphaproteobacteria</taxon>
        <taxon>Hyphomicrobiales</taxon>
        <taxon>Bartonellaceae</taxon>
        <taxon>Bartonella</taxon>
    </lineage>
</organism>
<dbReference type="RefSeq" id="WP_234924865.1">
    <property type="nucleotide sequence ID" value="NZ_LR134529.1"/>
</dbReference>
<evidence type="ECO:0000313" key="2">
    <source>
        <dbReference type="Proteomes" id="UP000274201"/>
    </source>
</evidence>
<reference evidence="1 2" key="1">
    <citation type="submission" date="2018-12" db="EMBL/GenBank/DDBJ databases">
        <authorList>
            <consortium name="Pathogen Informatics"/>
        </authorList>
    </citation>
    <scope>NUCLEOTIDE SEQUENCE [LARGE SCALE GENOMIC DNA]</scope>
    <source>
        <strain evidence="1 2">NCTC12905</strain>
    </source>
</reference>
<sequence length="680" mass="79159">MDGRMMQDDETLEQEERKASDLSSDCLFRKLVSWYKEDVEHVNKWREHAREDFAFYNGDQWDEKDLSVLKEQRRPVMTFNRIAPLVNAVVGSERNNKREVQFIPRQIGKALPSELLTGAAEWFRDMAHAEYADSDAFQDAVICGMGWTDTRLDYENNPDGEPVITRLDPLKMVWDSAAVQPNLTDAQRMWYVDRKPLEVARQMFPECHWTELNADWARDGMGYEGVHHNDLEYYSDDKSVDVENGRRMVTLVECRWFESERYYKAPDLETGELRDYSEEEFKQFQCMMPNIQGAAFNKKVVRRAFLGRKLLESPDQPLVPAGQLGWECITGYFDKIERQFYGVVRPTKDPQRWANKYFSQVMYILNSQSKGGLIVEEGAFKDIRQAMQDWARADALLVAEDGALAAGKIQPKPVAEFPTGFFQLFNEAKEAINQVTGLSPEFIGTREVTQAGILEAQRRQSSLNLLACLFDGLRLYRKRQGKIILHLIQNYLSDGRLVRISGEENAQYIPLTREEVMSVDYDIVVDDAPTSPNEKERTFGIITQLLPLLQNAITPDIMLDLLRYSPLPASLLNRVSEKFQQQQQMAQQQQQMNPEQEMKLQEKQQDIAAKAQMQQMDLQGKQIDLFMRQERAKLEAELMQEKHELERQRIMLKNIINSMDYMYLFYLNPLKNPHFYARFN</sequence>
<protein>
    <recommendedName>
        <fullName evidence="3">Phage portal protein</fullName>
    </recommendedName>
</protein>
<name>A0A3S4YZ33_BARVI</name>
<dbReference type="AlphaFoldDB" id="A0A3S4YZ33"/>
<evidence type="ECO:0000313" key="1">
    <source>
        <dbReference type="EMBL" id="VEJ45267.1"/>
    </source>
</evidence>
<dbReference type="EMBL" id="LR134529">
    <property type="protein sequence ID" value="VEJ45267.1"/>
    <property type="molecule type" value="Genomic_DNA"/>
</dbReference>
<evidence type="ECO:0008006" key="3">
    <source>
        <dbReference type="Google" id="ProtNLM"/>
    </source>
</evidence>
<dbReference type="InterPro" id="IPR032427">
    <property type="entry name" value="P22_portal"/>
</dbReference>
<gene>
    <name evidence="1" type="ORF">NCTC12905_00916</name>
</gene>